<evidence type="ECO:0000313" key="3">
    <source>
        <dbReference type="Proteomes" id="UP000308197"/>
    </source>
</evidence>
<dbReference type="InParanoid" id="A0A5C3PCV7"/>
<organism evidence="2 3">
    <name type="scientific">Polyporus arcularius HHB13444</name>
    <dbReference type="NCBI Taxonomy" id="1314778"/>
    <lineage>
        <taxon>Eukaryota</taxon>
        <taxon>Fungi</taxon>
        <taxon>Dikarya</taxon>
        <taxon>Basidiomycota</taxon>
        <taxon>Agaricomycotina</taxon>
        <taxon>Agaricomycetes</taxon>
        <taxon>Polyporales</taxon>
        <taxon>Polyporaceae</taxon>
        <taxon>Polyporus</taxon>
    </lineage>
</organism>
<evidence type="ECO:0000313" key="2">
    <source>
        <dbReference type="EMBL" id="TFK86769.1"/>
    </source>
</evidence>
<sequence>MALTKQTHAHMIAPARVQFEWPCYGFWEAVWRQLLPEGFAPYVVSFPQKRYTTTLEDDNDGRDVEKSYIPDTVLTFFAGNFTHVSAGTLKAAEPLPLATTAQYSLDPNLTMDLLIHEAKPGPKPADSPENQKIVLHFRLEQARDQVFGQVQLYFAQNPTALVVLAVATVGSVYQWAVFINKHTRPAERLADRTYVPSPEQRIRAVEQLPQVPFEKIHEAFQKRLAQVTSSPAPNQPKRARTVAPEPLLPARSRSQRAANRAAVSSSGATANAAAGPSSSAAAGGQGGDGSGQPNDPLRYFMPEWSKPYDWHCDAEVAKKSKEDFISAFSKFYPTLCAYVRQHQGHAI</sequence>
<dbReference type="AlphaFoldDB" id="A0A5C3PCV7"/>
<feature type="compositionally biased region" description="Low complexity" evidence="1">
    <location>
        <begin position="250"/>
        <end position="282"/>
    </location>
</feature>
<accession>A0A5C3PCV7</accession>
<reference evidence="2 3" key="1">
    <citation type="journal article" date="2019" name="Nat. Ecol. Evol.">
        <title>Megaphylogeny resolves global patterns of mushroom evolution.</title>
        <authorList>
            <person name="Varga T."/>
            <person name="Krizsan K."/>
            <person name="Foldi C."/>
            <person name="Dima B."/>
            <person name="Sanchez-Garcia M."/>
            <person name="Sanchez-Ramirez S."/>
            <person name="Szollosi G.J."/>
            <person name="Szarkandi J.G."/>
            <person name="Papp V."/>
            <person name="Albert L."/>
            <person name="Andreopoulos W."/>
            <person name="Angelini C."/>
            <person name="Antonin V."/>
            <person name="Barry K.W."/>
            <person name="Bougher N.L."/>
            <person name="Buchanan P."/>
            <person name="Buyck B."/>
            <person name="Bense V."/>
            <person name="Catcheside P."/>
            <person name="Chovatia M."/>
            <person name="Cooper J."/>
            <person name="Damon W."/>
            <person name="Desjardin D."/>
            <person name="Finy P."/>
            <person name="Geml J."/>
            <person name="Haridas S."/>
            <person name="Hughes K."/>
            <person name="Justo A."/>
            <person name="Karasinski D."/>
            <person name="Kautmanova I."/>
            <person name="Kiss B."/>
            <person name="Kocsube S."/>
            <person name="Kotiranta H."/>
            <person name="LaButti K.M."/>
            <person name="Lechner B.E."/>
            <person name="Liimatainen K."/>
            <person name="Lipzen A."/>
            <person name="Lukacs Z."/>
            <person name="Mihaltcheva S."/>
            <person name="Morgado L.N."/>
            <person name="Niskanen T."/>
            <person name="Noordeloos M.E."/>
            <person name="Ohm R.A."/>
            <person name="Ortiz-Santana B."/>
            <person name="Ovrebo C."/>
            <person name="Racz N."/>
            <person name="Riley R."/>
            <person name="Savchenko A."/>
            <person name="Shiryaev A."/>
            <person name="Soop K."/>
            <person name="Spirin V."/>
            <person name="Szebenyi C."/>
            <person name="Tomsovsky M."/>
            <person name="Tulloss R.E."/>
            <person name="Uehling J."/>
            <person name="Grigoriev I.V."/>
            <person name="Vagvolgyi C."/>
            <person name="Papp T."/>
            <person name="Martin F.M."/>
            <person name="Miettinen O."/>
            <person name="Hibbett D.S."/>
            <person name="Nagy L.G."/>
        </authorList>
    </citation>
    <scope>NUCLEOTIDE SEQUENCE [LARGE SCALE GENOMIC DNA]</scope>
    <source>
        <strain evidence="2 3">HHB13444</strain>
    </source>
</reference>
<protein>
    <submittedName>
        <fullName evidence="2">Uncharacterized protein</fullName>
    </submittedName>
</protein>
<gene>
    <name evidence="2" type="ORF">K466DRAFT_663517</name>
</gene>
<feature type="region of interest" description="Disordered" evidence="1">
    <location>
        <begin position="226"/>
        <end position="298"/>
    </location>
</feature>
<dbReference type="EMBL" id="ML211184">
    <property type="protein sequence ID" value="TFK86769.1"/>
    <property type="molecule type" value="Genomic_DNA"/>
</dbReference>
<dbReference type="Proteomes" id="UP000308197">
    <property type="component" value="Unassembled WGS sequence"/>
</dbReference>
<keyword evidence="3" id="KW-1185">Reference proteome</keyword>
<proteinExistence type="predicted"/>
<name>A0A5C3PCV7_9APHY</name>
<evidence type="ECO:0000256" key="1">
    <source>
        <dbReference type="SAM" id="MobiDB-lite"/>
    </source>
</evidence>